<dbReference type="Proteomes" id="UP001497382">
    <property type="component" value="Unassembled WGS sequence"/>
</dbReference>
<proteinExistence type="predicted"/>
<evidence type="ECO:0000313" key="1">
    <source>
        <dbReference type="EMBL" id="CAL1300991.1"/>
    </source>
</evidence>
<comment type="caution">
    <text evidence="1">The sequence shown here is derived from an EMBL/GenBank/DDBJ whole genome shotgun (WGS) entry which is preliminary data.</text>
</comment>
<reference evidence="1 2" key="1">
    <citation type="submission" date="2024-04" db="EMBL/GenBank/DDBJ databases">
        <authorList>
            <person name="Rising A."/>
            <person name="Reimegard J."/>
            <person name="Sonavane S."/>
            <person name="Akerstrom W."/>
            <person name="Nylinder S."/>
            <person name="Hedman E."/>
            <person name="Kallberg Y."/>
        </authorList>
    </citation>
    <scope>NUCLEOTIDE SEQUENCE [LARGE SCALE GENOMIC DNA]</scope>
</reference>
<feature type="non-terminal residue" evidence="1">
    <location>
        <position position="30"/>
    </location>
</feature>
<evidence type="ECO:0000313" key="2">
    <source>
        <dbReference type="Proteomes" id="UP001497382"/>
    </source>
</evidence>
<keyword evidence="2" id="KW-1185">Reference proteome</keyword>
<name>A0AAV2BXD1_9ARAC</name>
<gene>
    <name evidence="1" type="ORF">LARSCL_LOCUS22249</name>
</gene>
<protein>
    <submittedName>
        <fullName evidence="1">Uncharacterized protein</fullName>
    </submittedName>
</protein>
<accession>A0AAV2BXD1</accession>
<dbReference type="EMBL" id="CAXIEN010000604">
    <property type="protein sequence ID" value="CAL1300991.1"/>
    <property type="molecule type" value="Genomic_DNA"/>
</dbReference>
<organism evidence="1 2">
    <name type="scientific">Larinioides sclopetarius</name>
    <dbReference type="NCBI Taxonomy" id="280406"/>
    <lineage>
        <taxon>Eukaryota</taxon>
        <taxon>Metazoa</taxon>
        <taxon>Ecdysozoa</taxon>
        <taxon>Arthropoda</taxon>
        <taxon>Chelicerata</taxon>
        <taxon>Arachnida</taxon>
        <taxon>Araneae</taxon>
        <taxon>Araneomorphae</taxon>
        <taxon>Entelegynae</taxon>
        <taxon>Araneoidea</taxon>
        <taxon>Araneidae</taxon>
        <taxon>Larinioides</taxon>
    </lineage>
</organism>
<sequence length="30" mass="3747">MVHYTYKKYITSDCESYRIGWKNRCKSCPW</sequence>
<dbReference type="AlphaFoldDB" id="A0AAV2BXD1"/>